<dbReference type="EMBL" id="JBHUEM010000055">
    <property type="protein sequence ID" value="MFD1739456.1"/>
    <property type="molecule type" value="Genomic_DNA"/>
</dbReference>
<sequence length="140" mass="16007">MIDETDRLIIKALKENGRMMMKELGKSVHLTGQAAANRVMKLEEQGIIEGYTIKVNNAKIGKPIQAFLNIYTRGLEHKPLLDFFQNQDCIQNIYKISGEGCYMIEVFSSSHQELDTFLEELSIYANYKVSIILNSLMDKL</sequence>
<dbReference type="PANTHER" id="PTHR30154">
    <property type="entry name" value="LEUCINE-RESPONSIVE REGULATORY PROTEIN"/>
    <property type="match status" value="1"/>
</dbReference>
<keyword evidence="2" id="KW-0238">DNA-binding</keyword>
<dbReference type="PRINTS" id="PR00033">
    <property type="entry name" value="HTHASNC"/>
</dbReference>
<dbReference type="Gene3D" id="1.10.10.10">
    <property type="entry name" value="Winged helix-like DNA-binding domain superfamily/Winged helix DNA-binding domain"/>
    <property type="match status" value="1"/>
</dbReference>
<dbReference type="Pfam" id="PF01037">
    <property type="entry name" value="AsnC_trans_reg"/>
    <property type="match status" value="1"/>
</dbReference>
<proteinExistence type="predicted"/>
<evidence type="ECO:0000313" key="5">
    <source>
        <dbReference type="EMBL" id="MFD1739456.1"/>
    </source>
</evidence>
<evidence type="ECO:0000256" key="2">
    <source>
        <dbReference type="ARBA" id="ARBA00023125"/>
    </source>
</evidence>
<dbReference type="RefSeq" id="WP_377930698.1">
    <property type="nucleotide sequence ID" value="NZ_JBHUEM010000055.1"/>
</dbReference>
<evidence type="ECO:0000259" key="4">
    <source>
        <dbReference type="PROSITE" id="PS50956"/>
    </source>
</evidence>
<evidence type="ECO:0000313" key="6">
    <source>
        <dbReference type="Proteomes" id="UP001597214"/>
    </source>
</evidence>
<dbReference type="InterPro" id="IPR000485">
    <property type="entry name" value="AsnC-type_HTH_dom"/>
</dbReference>
<evidence type="ECO:0000256" key="1">
    <source>
        <dbReference type="ARBA" id="ARBA00023015"/>
    </source>
</evidence>
<dbReference type="PANTHER" id="PTHR30154:SF55">
    <property type="entry name" value="HTH-TYPE TRANSCRIPTIONAL REGULATOR LRPB"/>
    <property type="match status" value="1"/>
</dbReference>
<feature type="domain" description="HTH asnC-type" evidence="4">
    <location>
        <begin position="2"/>
        <end position="63"/>
    </location>
</feature>
<gene>
    <name evidence="5" type="ORF">ACFSCX_23525</name>
</gene>
<dbReference type="SUPFAM" id="SSF54909">
    <property type="entry name" value="Dimeric alpha+beta barrel"/>
    <property type="match status" value="1"/>
</dbReference>
<dbReference type="Pfam" id="PF13412">
    <property type="entry name" value="HTH_24"/>
    <property type="match status" value="1"/>
</dbReference>
<dbReference type="PROSITE" id="PS50956">
    <property type="entry name" value="HTH_ASNC_2"/>
    <property type="match status" value="1"/>
</dbReference>
<accession>A0ABW4LWM5</accession>
<comment type="caution">
    <text evidence="5">The sequence shown here is derived from an EMBL/GenBank/DDBJ whole genome shotgun (WGS) entry which is preliminary data.</text>
</comment>
<keyword evidence="1" id="KW-0805">Transcription regulation</keyword>
<dbReference type="SMART" id="SM00344">
    <property type="entry name" value="HTH_ASNC"/>
    <property type="match status" value="1"/>
</dbReference>
<protein>
    <submittedName>
        <fullName evidence="5">Lrp/AsnC family transcriptional regulator</fullName>
    </submittedName>
</protein>
<keyword evidence="6" id="KW-1185">Reference proteome</keyword>
<keyword evidence="3" id="KW-0804">Transcription</keyword>
<dbReference type="SUPFAM" id="SSF46785">
    <property type="entry name" value="Winged helix' DNA-binding domain"/>
    <property type="match status" value="1"/>
</dbReference>
<organism evidence="5 6">
    <name type="scientific">Bacillus salitolerans</name>
    <dbReference type="NCBI Taxonomy" id="1437434"/>
    <lineage>
        <taxon>Bacteria</taxon>
        <taxon>Bacillati</taxon>
        <taxon>Bacillota</taxon>
        <taxon>Bacilli</taxon>
        <taxon>Bacillales</taxon>
        <taxon>Bacillaceae</taxon>
        <taxon>Bacillus</taxon>
    </lineage>
</organism>
<evidence type="ECO:0000256" key="3">
    <source>
        <dbReference type="ARBA" id="ARBA00023163"/>
    </source>
</evidence>
<dbReference type="Proteomes" id="UP001597214">
    <property type="component" value="Unassembled WGS sequence"/>
</dbReference>
<reference evidence="6" key="1">
    <citation type="journal article" date="2019" name="Int. J. Syst. Evol. Microbiol.">
        <title>The Global Catalogue of Microorganisms (GCM) 10K type strain sequencing project: providing services to taxonomists for standard genome sequencing and annotation.</title>
        <authorList>
            <consortium name="The Broad Institute Genomics Platform"/>
            <consortium name="The Broad Institute Genome Sequencing Center for Infectious Disease"/>
            <person name="Wu L."/>
            <person name="Ma J."/>
        </authorList>
    </citation>
    <scope>NUCLEOTIDE SEQUENCE [LARGE SCALE GENOMIC DNA]</scope>
    <source>
        <strain evidence="6">CCUG 49339</strain>
    </source>
</reference>
<dbReference type="Gene3D" id="3.30.70.920">
    <property type="match status" value="1"/>
</dbReference>
<dbReference type="InterPro" id="IPR036390">
    <property type="entry name" value="WH_DNA-bd_sf"/>
</dbReference>
<dbReference type="InterPro" id="IPR036388">
    <property type="entry name" value="WH-like_DNA-bd_sf"/>
</dbReference>
<name>A0ABW4LWM5_9BACI</name>
<dbReference type="InterPro" id="IPR019888">
    <property type="entry name" value="Tscrpt_reg_AsnC-like"/>
</dbReference>
<dbReference type="InterPro" id="IPR011008">
    <property type="entry name" value="Dimeric_a/b-barrel"/>
</dbReference>
<dbReference type="InterPro" id="IPR019887">
    <property type="entry name" value="Tscrpt_reg_AsnC/Lrp_C"/>
</dbReference>